<evidence type="ECO:0000313" key="3">
    <source>
        <dbReference type="Proteomes" id="UP000324738"/>
    </source>
</evidence>
<evidence type="ECO:0000313" key="2">
    <source>
        <dbReference type="EMBL" id="KAA0970590.1"/>
    </source>
</evidence>
<keyword evidence="1" id="KW-0472">Membrane</keyword>
<reference evidence="2 3" key="1">
    <citation type="submission" date="2019-08" db="EMBL/GenBank/DDBJ databases">
        <title>Aureimonas fodiniaquatilis sp. nov., isolated from a coal mine wastewater.</title>
        <authorList>
            <person name="Kim W."/>
        </authorList>
    </citation>
    <scope>NUCLEOTIDE SEQUENCE [LARGE SCALE GENOMIC DNA]</scope>
    <source>
        <strain evidence="2 3">CAU 1482</strain>
    </source>
</reference>
<dbReference type="Proteomes" id="UP000324738">
    <property type="component" value="Unassembled WGS sequence"/>
</dbReference>
<proteinExistence type="predicted"/>
<evidence type="ECO:0000256" key="1">
    <source>
        <dbReference type="SAM" id="Phobius"/>
    </source>
</evidence>
<dbReference type="RefSeq" id="WP_149299703.1">
    <property type="nucleotide sequence ID" value="NZ_VTWH01000002.1"/>
</dbReference>
<feature type="transmembrane region" description="Helical" evidence="1">
    <location>
        <begin position="6"/>
        <end position="26"/>
    </location>
</feature>
<comment type="caution">
    <text evidence="2">The sequence shown here is derived from an EMBL/GenBank/DDBJ whole genome shotgun (WGS) entry which is preliminary data.</text>
</comment>
<keyword evidence="1" id="KW-0812">Transmembrane</keyword>
<accession>A0A5B0DYF8</accession>
<protein>
    <submittedName>
        <fullName evidence="2">Uncharacterized protein</fullName>
    </submittedName>
</protein>
<dbReference type="EMBL" id="VTWH01000002">
    <property type="protein sequence ID" value="KAA0970590.1"/>
    <property type="molecule type" value="Genomic_DNA"/>
</dbReference>
<name>A0A5B0DYF8_9HYPH</name>
<sequence>MLIPPAGDIAMAATVVGILFLVRFMLTLRRIRAATGRQTKTTMLADSTLITRPLAFGRDAEPERRHALRQFTVGAVFTACGLLLASWVVISGLVSPLVQRGMPI</sequence>
<dbReference type="OrthoDB" id="7907435at2"/>
<keyword evidence="1" id="KW-1133">Transmembrane helix</keyword>
<keyword evidence="3" id="KW-1185">Reference proteome</keyword>
<organism evidence="2 3">
    <name type="scientific">Aureimonas fodinaquatilis</name>
    <dbReference type="NCBI Taxonomy" id="2565783"/>
    <lineage>
        <taxon>Bacteria</taxon>
        <taxon>Pseudomonadati</taxon>
        <taxon>Pseudomonadota</taxon>
        <taxon>Alphaproteobacteria</taxon>
        <taxon>Hyphomicrobiales</taxon>
        <taxon>Aurantimonadaceae</taxon>
        <taxon>Aureimonas</taxon>
    </lineage>
</organism>
<feature type="transmembrane region" description="Helical" evidence="1">
    <location>
        <begin position="71"/>
        <end position="94"/>
    </location>
</feature>
<gene>
    <name evidence="2" type="ORF">FPY71_08810</name>
</gene>
<dbReference type="AlphaFoldDB" id="A0A5B0DYF8"/>